<dbReference type="EMBL" id="JAKGSG010000053">
    <property type="protein sequence ID" value="MCF4123010.1"/>
    <property type="molecule type" value="Genomic_DNA"/>
</dbReference>
<dbReference type="InterPro" id="IPR011009">
    <property type="entry name" value="Kinase-like_dom_sf"/>
</dbReference>
<sequence>MTTPIANTTALDERQRGLLAAWLPNAVVVRDHSWGYDQTTVLEVATTDGGRFIVKAAGPADVKIGREIHAHQHWAHPWTSTGRAPVAVRHDADANLLLTRYLPGDLVLGTRHETDPDVYQQAGELLAVFHAQCALVDDQWEAAENARSLARLDRSHRLPADTVARLRDVVGSFETPPVTIVPTHGDWQPRNWLTDDGVVKVIDFGRAALRPAWTDLVRLAVKNFPGHRELETAFLDGYGRDPRDPDAWFRTLVREAIGTAVWGYEIGDESFERLGHRMVDDVLDEADQADQASMGRR</sequence>
<comment type="caution">
    <text evidence="2">The sequence shown here is derived from an EMBL/GenBank/DDBJ whole genome shotgun (WGS) entry which is preliminary data.</text>
</comment>
<dbReference type="InterPro" id="IPR002575">
    <property type="entry name" value="Aminoglycoside_PTrfase"/>
</dbReference>
<protein>
    <submittedName>
        <fullName evidence="2">Aminoglycoside phosphotransferase family protein</fullName>
    </submittedName>
</protein>
<organism evidence="2 3">
    <name type="scientific">Antribacter soli</name>
    <dbReference type="NCBI Taxonomy" id="2910976"/>
    <lineage>
        <taxon>Bacteria</taxon>
        <taxon>Bacillati</taxon>
        <taxon>Actinomycetota</taxon>
        <taxon>Actinomycetes</taxon>
        <taxon>Micrococcales</taxon>
        <taxon>Promicromonosporaceae</taxon>
        <taxon>Antribacter</taxon>
    </lineage>
</organism>
<gene>
    <name evidence="2" type="ORF">L1785_18705</name>
</gene>
<feature type="domain" description="Aminoglycoside phosphotransferase" evidence="1">
    <location>
        <begin position="30"/>
        <end position="243"/>
    </location>
</feature>
<evidence type="ECO:0000313" key="2">
    <source>
        <dbReference type="EMBL" id="MCF4123010.1"/>
    </source>
</evidence>
<reference evidence="2" key="1">
    <citation type="submission" date="2022-01" db="EMBL/GenBank/DDBJ databases">
        <title>Antribacter sp. nov., isolated from Guizhou of China.</title>
        <authorList>
            <person name="Chengliang C."/>
            <person name="Ya Z."/>
        </authorList>
    </citation>
    <scope>NUCLEOTIDE SEQUENCE</scope>
    <source>
        <strain evidence="2">KLBMP 9083</strain>
    </source>
</reference>
<dbReference type="AlphaFoldDB" id="A0AA41QGF5"/>
<dbReference type="Gene3D" id="3.90.1200.10">
    <property type="match status" value="1"/>
</dbReference>
<keyword evidence="3" id="KW-1185">Reference proteome</keyword>
<proteinExistence type="predicted"/>
<dbReference type="Proteomes" id="UP001165405">
    <property type="component" value="Unassembled WGS sequence"/>
</dbReference>
<name>A0AA41QGF5_9MICO</name>
<dbReference type="SUPFAM" id="SSF56112">
    <property type="entry name" value="Protein kinase-like (PK-like)"/>
    <property type="match status" value="1"/>
</dbReference>
<evidence type="ECO:0000259" key="1">
    <source>
        <dbReference type="Pfam" id="PF01636"/>
    </source>
</evidence>
<accession>A0AA41QGF5</accession>
<dbReference type="Pfam" id="PF01636">
    <property type="entry name" value="APH"/>
    <property type="match status" value="1"/>
</dbReference>
<dbReference type="RefSeq" id="WP_236090815.1">
    <property type="nucleotide sequence ID" value="NZ_JAKGSG010000053.1"/>
</dbReference>
<evidence type="ECO:0000313" key="3">
    <source>
        <dbReference type="Proteomes" id="UP001165405"/>
    </source>
</evidence>